<dbReference type="EMBL" id="MU069992">
    <property type="protein sequence ID" value="KAF5830936.1"/>
    <property type="molecule type" value="Genomic_DNA"/>
</dbReference>
<keyword evidence="2" id="KW-1185">Reference proteome</keyword>
<dbReference type="Proteomes" id="UP000815325">
    <property type="component" value="Unassembled WGS sequence"/>
</dbReference>
<comment type="caution">
    <text evidence="1">The sequence shown here is derived from an EMBL/GenBank/DDBJ whole genome shotgun (WGS) entry which is preliminary data.</text>
</comment>
<proteinExistence type="predicted"/>
<sequence length="79" mass="8005">MILAPLERVVISVGGGVLGVRYAGVGVKLGRGSVRGVSTRVGRLAGSHAKKSLGRWLDLECGARPVVLCAPAGIPASVE</sequence>
<organism evidence="1 2">
    <name type="scientific">Dunaliella salina</name>
    <name type="common">Green alga</name>
    <name type="synonym">Protococcus salinus</name>
    <dbReference type="NCBI Taxonomy" id="3046"/>
    <lineage>
        <taxon>Eukaryota</taxon>
        <taxon>Viridiplantae</taxon>
        <taxon>Chlorophyta</taxon>
        <taxon>core chlorophytes</taxon>
        <taxon>Chlorophyceae</taxon>
        <taxon>CS clade</taxon>
        <taxon>Chlamydomonadales</taxon>
        <taxon>Dunaliellaceae</taxon>
        <taxon>Dunaliella</taxon>
    </lineage>
</organism>
<evidence type="ECO:0008006" key="3">
    <source>
        <dbReference type="Google" id="ProtNLM"/>
    </source>
</evidence>
<gene>
    <name evidence="1" type="ORF">DUNSADRAFT_13819</name>
</gene>
<evidence type="ECO:0000313" key="1">
    <source>
        <dbReference type="EMBL" id="KAF5830936.1"/>
    </source>
</evidence>
<protein>
    <recommendedName>
        <fullName evidence="3">Encoded protein</fullName>
    </recommendedName>
</protein>
<reference evidence="1" key="1">
    <citation type="submission" date="2017-08" db="EMBL/GenBank/DDBJ databases">
        <authorList>
            <person name="Polle J.E."/>
            <person name="Barry K."/>
            <person name="Cushman J."/>
            <person name="Schmutz J."/>
            <person name="Tran D."/>
            <person name="Hathwaick L.T."/>
            <person name="Yim W.C."/>
            <person name="Jenkins J."/>
            <person name="Mckie-Krisberg Z.M."/>
            <person name="Prochnik S."/>
            <person name="Lindquist E."/>
            <person name="Dockter R.B."/>
            <person name="Adam C."/>
            <person name="Molina H."/>
            <person name="Bunkerborg J."/>
            <person name="Jin E."/>
            <person name="Buchheim M."/>
            <person name="Magnuson J."/>
        </authorList>
    </citation>
    <scope>NUCLEOTIDE SEQUENCE</scope>
    <source>
        <strain evidence="1">CCAP 19/18</strain>
    </source>
</reference>
<name>A0ABQ7G8L7_DUNSA</name>
<evidence type="ECO:0000313" key="2">
    <source>
        <dbReference type="Proteomes" id="UP000815325"/>
    </source>
</evidence>
<accession>A0ABQ7G8L7</accession>